<feature type="region of interest" description="Disordered" evidence="12">
    <location>
        <begin position="573"/>
        <end position="618"/>
    </location>
</feature>
<sequence>MVFYYTIRGGRCKNSHSDVTLTSEDITCYVGRDKHENEHLIEYGWPGDIWFHVEGLSSAHVYFRLDCFGTGTTTTTNSTTSSTTTNSTTSSTTTRSTRSAAIANRLLGKLPIDDLPDDSIEDMCQIVKHNSIKGCKQASCRIVYTPHSNLKKTFGMEAGSVTYHDPKLQRFRRCDKDRARIKQLEQSKSADLTTIDYYAAMKRNERGIIEWKRALRKSGGGNHHSSSNSMQLYDPMLDDLKSAKAKANRQGDDASGLDSGLAALEGLGLDTGSGIGIGPVETAANGNKQGRGRGTNRSSNTTNSSDDDDEHLPIWQREANARLDEHTEESVRFLLARGYTLPEIRAQQARGRDGEPPSFLLSRLWKSRGTGDDDDDGIGQARNGEECAPALWSRICRSRNEEKEVLEAIYGGDDLARFAWRRDGGDDSDSDDDDSCLDGTGNDAFDCVLPVPGYEPPERYERPPPLLLELYVDDGVSYYPYGRPNQRNGNAVGTHTDPVEPPVVALVGGGLPQRYLRRVTDRLVRGAHELCRDDDDDGGGQPRLFDLLQLAGDLATEVLEQETVDLAEAARRRRVRMAKRDRERAREERERSSSSSSNPPTSTAPSTSTSTSTTEDAEREMIEAAIREADAMERQQRDFVATSSTDDAKPAAAATKKSFGPEDAEREMIEAAIREADARERNDADAESLRLVMQLQQEELTLARQRQRHQEQTAMTTGNVRTMTRAQLAAETYGGIGMRADADYLHDHDPKSAAAETTGFRMNQQQQHQNQPSEWNRRDRNTIVGPNKEIRTKHDVQLQGQTNASFLDLDVIDDDTGLRTHVGNTAFNAFRKTVAGSYHSKGGHRGTSKGVATYGTGRAGTDSDATKGGALDQHVRLHISKAINAGIIDRCNGIVKQGKEAVVYHAVGGVNTSSNNDSDNNNDNQATQNVDVDNDGYGDGDDQSISDDDSGVSTRNDNTAAKIAIGGNDGYDVAIKVFKRIKEFKGRGEYVDGDPRYAGRPFRSLTDRGQLEVWTEKEFRNLVRAYRAKVPVPNPIHYKENVIFMRFLGEDGWPAPQIREIQMRKGSAKWVALYEQVMESVQRLFRDARLVHGDLSEYNILVAPNSQVDHKSENISSEEDLQTVLIDFGQAVEVRHPKAEELLRRDLSRVKEFFTKRGVTTAMAMSDEEALQFVIDDHSFSINMNMNDEN</sequence>
<keyword evidence="7" id="KW-0418">Kinase</keyword>
<dbReference type="Gene3D" id="3.30.200.20">
    <property type="entry name" value="Phosphorylase Kinase, domain 1"/>
    <property type="match status" value="1"/>
</dbReference>
<evidence type="ECO:0000259" key="13">
    <source>
        <dbReference type="SMART" id="SM00090"/>
    </source>
</evidence>
<evidence type="ECO:0000256" key="2">
    <source>
        <dbReference type="ARBA" id="ARBA00012513"/>
    </source>
</evidence>
<dbReference type="Pfam" id="PF01163">
    <property type="entry name" value="RIO1"/>
    <property type="match status" value="1"/>
</dbReference>
<comment type="similarity">
    <text evidence="1">Belongs to the protein kinase superfamily. RIO-type Ser/Thr kinase family.</text>
</comment>
<evidence type="ECO:0000256" key="8">
    <source>
        <dbReference type="ARBA" id="ARBA00022840"/>
    </source>
</evidence>
<proteinExistence type="inferred from homology"/>
<keyword evidence="9" id="KW-0460">Magnesium</keyword>
<dbReference type="PROSITE" id="PS00109">
    <property type="entry name" value="PROTEIN_KINASE_TYR"/>
    <property type="match status" value="1"/>
</dbReference>
<feature type="region of interest" description="Disordered" evidence="12">
    <location>
        <begin position="278"/>
        <end position="313"/>
    </location>
</feature>
<keyword evidence="6" id="KW-0547">Nucleotide-binding</keyword>
<dbReference type="EMBL" id="HBIX01027338">
    <property type="protein sequence ID" value="CAE0725762.1"/>
    <property type="molecule type" value="Transcribed_RNA"/>
</dbReference>
<evidence type="ECO:0000256" key="6">
    <source>
        <dbReference type="ARBA" id="ARBA00022741"/>
    </source>
</evidence>
<evidence type="ECO:0000256" key="4">
    <source>
        <dbReference type="ARBA" id="ARBA00022679"/>
    </source>
</evidence>
<keyword evidence="3" id="KW-0723">Serine/threonine-protein kinase</keyword>
<organism evidence="15">
    <name type="scientific">Pseudo-nitzschia australis</name>
    <dbReference type="NCBI Taxonomy" id="44445"/>
    <lineage>
        <taxon>Eukaryota</taxon>
        <taxon>Sar</taxon>
        <taxon>Stramenopiles</taxon>
        <taxon>Ochrophyta</taxon>
        <taxon>Bacillariophyta</taxon>
        <taxon>Bacillariophyceae</taxon>
        <taxon>Bacillariophycidae</taxon>
        <taxon>Bacillariales</taxon>
        <taxon>Bacillariaceae</taxon>
        <taxon>Pseudo-nitzschia</taxon>
    </lineage>
</organism>
<feature type="compositionally biased region" description="Low complexity" evidence="12">
    <location>
        <begin position="912"/>
        <end position="931"/>
    </location>
</feature>
<dbReference type="InterPro" id="IPR018934">
    <property type="entry name" value="RIO_dom"/>
</dbReference>
<name>A0A6V0C043_9STRA</name>
<feature type="compositionally biased region" description="Low complexity" evidence="12">
    <location>
        <begin position="641"/>
        <end position="658"/>
    </location>
</feature>
<feature type="region of interest" description="Disordered" evidence="12">
    <location>
        <begin position="760"/>
        <end position="780"/>
    </location>
</feature>
<evidence type="ECO:0000256" key="5">
    <source>
        <dbReference type="ARBA" id="ARBA00022723"/>
    </source>
</evidence>
<comment type="catalytic activity">
    <reaction evidence="11">
        <text>L-seryl-[protein] + ATP = O-phospho-L-seryl-[protein] + ADP + H(+)</text>
        <dbReference type="Rhea" id="RHEA:17989"/>
        <dbReference type="Rhea" id="RHEA-COMP:9863"/>
        <dbReference type="Rhea" id="RHEA-COMP:11604"/>
        <dbReference type="ChEBI" id="CHEBI:15378"/>
        <dbReference type="ChEBI" id="CHEBI:29999"/>
        <dbReference type="ChEBI" id="CHEBI:30616"/>
        <dbReference type="ChEBI" id="CHEBI:83421"/>
        <dbReference type="ChEBI" id="CHEBI:456216"/>
        <dbReference type="EC" id="2.7.11.1"/>
    </reaction>
</comment>
<feature type="compositionally biased region" description="Acidic residues" evidence="12">
    <location>
        <begin position="932"/>
        <end position="950"/>
    </location>
</feature>
<feature type="region of interest" description="Disordered" evidence="12">
    <location>
        <begin position="75"/>
        <end position="97"/>
    </location>
</feature>
<gene>
    <name evidence="14" type="ORF">PAUS00366_LOCUS18519</name>
    <name evidence="15" type="ORF">PAUS00366_LOCUS18521</name>
</gene>
<dbReference type="AlphaFoldDB" id="A0A6V0C043"/>
<dbReference type="EMBL" id="HBIX01027340">
    <property type="protein sequence ID" value="CAE0725764.1"/>
    <property type="molecule type" value="Transcribed_RNA"/>
</dbReference>
<evidence type="ECO:0000256" key="9">
    <source>
        <dbReference type="ARBA" id="ARBA00022842"/>
    </source>
</evidence>
<evidence type="ECO:0000256" key="11">
    <source>
        <dbReference type="ARBA" id="ARBA00048679"/>
    </source>
</evidence>
<dbReference type="GO" id="GO:0005524">
    <property type="term" value="F:ATP binding"/>
    <property type="evidence" value="ECO:0007669"/>
    <property type="project" value="UniProtKB-KW"/>
</dbReference>
<evidence type="ECO:0000256" key="1">
    <source>
        <dbReference type="ARBA" id="ARBA00009196"/>
    </source>
</evidence>
<feature type="region of interest" description="Disordered" evidence="12">
    <location>
        <begin position="912"/>
        <end position="955"/>
    </location>
</feature>
<keyword evidence="4" id="KW-0808">Transferase</keyword>
<accession>A0A6V0C043</accession>
<feature type="compositionally biased region" description="Basic and acidic residues" evidence="12">
    <location>
        <begin position="578"/>
        <end position="592"/>
    </location>
</feature>
<feature type="compositionally biased region" description="Low complexity" evidence="12">
    <location>
        <begin position="295"/>
        <end position="304"/>
    </location>
</feature>
<evidence type="ECO:0000256" key="7">
    <source>
        <dbReference type="ARBA" id="ARBA00022777"/>
    </source>
</evidence>
<evidence type="ECO:0000256" key="3">
    <source>
        <dbReference type="ARBA" id="ARBA00022527"/>
    </source>
</evidence>
<evidence type="ECO:0000256" key="10">
    <source>
        <dbReference type="ARBA" id="ARBA00047899"/>
    </source>
</evidence>
<dbReference type="PROSITE" id="PS01245">
    <property type="entry name" value="RIO1"/>
    <property type="match status" value="1"/>
</dbReference>
<comment type="catalytic activity">
    <reaction evidence="10">
        <text>L-threonyl-[protein] + ATP = O-phospho-L-threonyl-[protein] + ADP + H(+)</text>
        <dbReference type="Rhea" id="RHEA:46608"/>
        <dbReference type="Rhea" id="RHEA-COMP:11060"/>
        <dbReference type="Rhea" id="RHEA-COMP:11605"/>
        <dbReference type="ChEBI" id="CHEBI:15378"/>
        <dbReference type="ChEBI" id="CHEBI:30013"/>
        <dbReference type="ChEBI" id="CHEBI:30616"/>
        <dbReference type="ChEBI" id="CHEBI:61977"/>
        <dbReference type="ChEBI" id="CHEBI:456216"/>
        <dbReference type="EC" id="2.7.11.1"/>
    </reaction>
</comment>
<dbReference type="InterPro" id="IPR011009">
    <property type="entry name" value="Kinase-like_dom_sf"/>
</dbReference>
<keyword evidence="8" id="KW-0067">ATP-binding</keyword>
<evidence type="ECO:0000313" key="15">
    <source>
        <dbReference type="EMBL" id="CAE0725764.1"/>
    </source>
</evidence>
<protein>
    <recommendedName>
        <fullName evidence="2">non-specific serine/threonine protein kinase</fullName>
        <ecNumber evidence="2">2.7.11.1</ecNumber>
    </recommendedName>
</protein>
<keyword evidence="5" id="KW-0479">Metal-binding</keyword>
<dbReference type="InterPro" id="IPR018935">
    <property type="entry name" value="RIO_kinase_CS"/>
</dbReference>
<dbReference type="Gene3D" id="1.10.510.10">
    <property type="entry name" value="Transferase(Phosphotransferase) domain 1"/>
    <property type="match status" value="1"/>
</dbReference>
<dbReference type="Pfam" id="PF05670">
    <property type="entry name" value="NFACT-R_1"/>
    <property type="match status" value="1"/>
</dbReference>
<dbReference type="PANTHER" id="PTHR45723">
    <property type="entry name" value="SERINE/THREONINE-PROTEIN KINASE RIO1"/>
    <property type="match status" value="1"/>
</dbReference>
<reference evidence="15" key="1">
    <citation type="submission" date="2021-01" db="EMBL/GenBank/DDBJ databases">
        <authorList>
            <person name="Corre E."/>
            <person name="Pelletier E."/>
            <person name="Niang G."/>
            <person name="Scheremetjew M."/>
            <person name="Finn R."/>
            <person name="Kale V."/>
            <person name="Holt S."/>
            <person name="Cochrane G."/>
            <person name="Meng A."/>
            <person name="Brown T."/>
            <person name="Cohen L."/>
        </authorList>
    </citation>
    <scope>NUCLEOTIDE SEQUENCE</scope>
    <source>
        <strain evidence="15">10249 10 AB</strain>
    </source>
</reference>
<dbReference type="InterPro" id="IPR008266">
    <property type="entry name" value="Tyr_kinase_AS"/>
</dbReference>
<dbReference type="SMART" id="SM00090">
    <property type="entry name" value="RIO"/>
    <property type="match status" value="1"/>
</dbReference>
<evidence type="ECO:0000256" key="12">
    <source>
        <dbReference type="SAM" id="MobiDB-lite"/>
    </source>
</evidence>
<dbReference type="EC" id="2.7.11.1" evidence="2"/>
<dbReference type="GO" id="GO:0046872">
    <property type="term" value="F:metal ion binding"/>
    <property type="evidence" value="ECO:0007669"/>
    <property type="project" value="UniProtKB-KW"/>
</dbReference>
<dbReference type="InterPro" id="IPR051272">
    <property type="entry name" value="RIO-type_Ser/Thr_kinase"/>
</dbReference>
<dbReference type="GO" id="GO:0004674">
    <property type="term" value="F:protein serine/threonine kinase activity"/>
    <property type="evidence" value="ECO:0007669"/>
    <property type="project" value="UniProtKB-KW"/>
</dbReference>
<dbReference type="SUPFAM" id="SSF56112">
    <property type="entry name" value="Protein kinase-like (PK-like)"/>
    <property type="match status" value="1"/>
</dbReference>
<feature type="compositionally biased region" description="Low complexity" evidence="12">
    <location>
        <begin position="593"/>
        <end position="614"/>
    </location>
</feature>
<feature type="region of interest" description="Disordered" evidence="12">
    <location>
        <begin position="640"/>
        <end position="664"/>
    </location>
</feature>
<feature type="domain" description="RIO kinase" evidence="13">
    <location>
        <begin position="857"/>
        <end position="1176"/>
    </location>
</feature>
<dbReference type="InterPro" id="IPR000687">
    <property type="entry name" value="RIO_kinase"/>
</dbReference>
<dbReference type="InterPro" id="IPR008532">
    <property type="entry name" value="NFACT_RNA-bd"/>
</dbReference>
<evidence type="ECO:0000313" key="14">
    <source>
        <dbReference type="EMBL" id="CAE0725762.1"/>
    </source>
</evidence>